<dbReference type="SMART" id="SM00342">
    <property type="entry name" value="HTH_ARAC"/>
    <property type="match status" value="1"/>
</dbReference>
<dbReference type="Gene3D" id="1.10.10.60">
    <property type="entry name" value="Homeodomain-like"/>
    <property type="match status" value="1"/>
</dbReference>
<evidence type="ECO:0000313" key="5">
    <source>
        <dbReference type="EMBL" id="AVK05821.1"/>
    </source>
</evidence>
<keyword evidence="2" id="KW-0238">DNA-binding</keyword>
<evidence type="ECO:0000256" key="2">
    <source>
        <dbReference type="ARBA" id="ARBA00023125"/>
    </source>
</evidence>
<dbReference type="EMBL" id="CP027169">
    <property type="protein sequence ID" value="AVK05821.1"/>
    <property type="molecule type" value="Genomic_DNA"/>
</dbReference>
<dbReference type="InterPro" id="IPR018060">
    <property type="entry name" value="HTH_AraC"/>
</dbReference>
<keyword evidence="3" id="KW-0804">Transcription</keyword>
<dbReference type="SUPFAM" id="SSF46689">
    <property type="entry name" value="Homeodomain-like"/>
    <property type="match status" value="1"/>
</dbReference>
<dbReference type="AlphaFoldDB" id="A0A2R3IV70"/>
<dbReference type="PROSITE" id="PS01124">
    <property type="entry name" value="HTH_ARAC_FAMILY_2"/>
    <property type="match status" value="1"/>
</dbReference>
<evidence type="ECO:0000313" key="6">
    <source>
        <dbReference type="Proteomes" id="UP000238390"/>
    </source>
</evidence>
<evidence type="ECO:0000256" key="1">
    <source>
        <dbReference type="ARBA" id="ARBA00023015"/>
    </source>
</evidence>
<evidence type="ECO:0000259" key="4">
    <source>
        <dbReference type="PROSITE" id="PS01124"/>
    </source>
</evidence>
<dbReference type="GO" id="GO:0000976">
    <property type="term" value="F:transcription cis-regulatory region binding"/>
    <property type="evidence" value="ECO:0007669"/>
    <property type="project" value="TreeGrafter"/>
</dbReference>
<keyword evidence="6" id="KW-1185">Reference proteome</keyword>
<accession>A0A2R3IV70</accession>
<dbReference type="PANTHER" id="PTHR47894">
    <property type="entry name" value="HTH-TYPE TRANSCRIPTIONAL REGULATOR GADX"/>
    <property type="match status" value="1"/>
</dbReference>
<organism evidence="5 6">
    <name type="scientific">Pseudomonas paraeruginosa</name>
    <dbReference type="NCBI Taxonomy" id="2994495"/>
    <lineage>
        <taxon>Bacteria</taxon>
        <taxon>Pseudomonadati</taxon>
        <taxon>Pseudomonadota</taxon>
        <taxon>Gammaproteobacteria</taxon>
        <taxon>Pseudomonadales</taxon>
        <taxon>Pseudomonadaceae</taxon>
        <taxon>Pseudomonas</taxon>
    </lineage>
</organism>
<dbReference type="RefSeq" id="WP_043103187.1">
    <property type="nucleotide sequence ID" value="NZ_CP027169.1"/>
</dbReference>
<sequence length="327" mass="37322">MDLTTEHILDFEWRPLQNYLRDRGIPTPTIETSQKLRSDRLYNWIVSKGYSGEEGLNLGTYYHISDYGVIGLALQCAENVVDLLKVIRAYVKLFNRDIADVRVNAGEHYEVEVHILVNFKPEWTAASRQFHVNVIASASYKLMMDLLGTDFPISALTVPVYSSDKTNYEHFFSLPVSHELSEIVFKFPAQQMSKTLVTANPAVFQSALAMASETFNALLEIEMGGLRQRIELFLESIPDCYPSLVTTAKHLRMNERTIRRRLADEGCSYRQIVDTARKARAISLLLNSSIPVERISDILGYSEPACFRHAFRRWTGKSTTSFRNKSH</sequence>
<dbReference type="Pfam" id="PF12625">
    <property type="entry name" value="Arabinose_bd"/>
    <property type="match status" value="1"/>
</dbReference>
<protein>
    <submittedName>
        <fullName evidence="5">Arabinose-binding domain of AraC transcription regulator, N-term family protein</fullName>
    </submittedName>
</protein>
<dbReference type="GO" id="GO:0005829">
    <property type="term" value="C:cytosol"/>
    <property type="evidence" value="ECO:0007669"/>
    <property type="project" value="TreeGrafter"/>
</dbReference>
<dbReference type="Proteomes" id="UP000238390">
    <property type="component" value="Chromosome"/>
</dbReference>
<name>A0A2R3IV70_9PSED</name>
<keyword evidence="1" id="KW-0805">Transcription regulation</keyword>
<dbReference type="GO" id="GO:0003700">
    <property type="term" value="F:DNA-binding transcription factor activity"/>
    <property type="evidence" value="ECO:0007669"/>
    <property type="project" value="InterPro"/>
</dbReference>
<proteinExistence type="predicted"/>
<dbReference type="InterPro" id="IPR032687">
    <property type="entry name" value="AraC-type_N"/>
</dbReference>
<dbReference type="PANTHER" id="PTHR47894:SF1">
    <property type="entry name" value="HTH-TYPE TRANSCRIPTIONAL REGULATOR VQSM"/>
    <property type="match status" value="1"/>
</dbReference>
<reference evidence="5 6" key="1">
    <citation type="submission" date="2018-02" db="EMBL/GenBank/DDBJ databases">
        <title>FDA/CDC Antimicrobial Resistant Isolate Bank Genome Sequencing.</title>
        <authorList>
            <person name="Benahmed F.H."/>
            <person name="Lutgring J.D."/>
            <person name="Yoo B."/>
            <person name="Machado M."/>
            <person name="Brown A."/>
            <person name="McAllister G."/>
            <person name="Perry A."/>
            <person name="Halpin A.L."/>
            <person name="Vavikolanu K."/>
            <person name="Ott S."/>
            <person name="Zhao X."/>
            <person name="Tallon L.J."/>
            <person name="Sadzewicz L."/>
            <person name="Aluvathingal J."/>
            <person name="Nadendla S."/>
            <person name="Voskania-kordi A."/>
            <person name="Simonyan V."/>
            <person name="Patel J."/>
            <person name="Shawar R.M."/>
        </authorList>
    </citation>
    <scope>NUCLEOTIDE SEQUENCE [LARGE SCALE GENOMIC DNA]</scope>
    <source>
        <strain evidence="5 6">AR_0356</strain>
    </source>
</reference>
<dbReference type="Pfam" id="PF12833">
    <property type="entry name" value="HTH_18"/>
    <property type="match status" value="1"/>
</dbReference>
<feature type="domain" description="HTH araC/xylS-type" evidence="4">
    <location>
        <begin position="228"/>
        <end position="325"/>
    </location>
</feature>
<evidence type="ECO:0000256" key="3">
    <source>
        <dbReference type="ARBA" id="ARBA00023163"/>
    </source>
</evidence>
<gene>
    <name evidence="5" type="ORF">CSB93_1665</name>
</gene>
<dbReference type="InterPro" id="IPR009057">
    <property type="entry name" value="Homeodomain-like_sf"/>
</dbReference>